<dbReference type="AlphaFoldDB" id="A0A1I2KZF3"/>
<dbReference type="GO" id="GO:0016829">
    <property type="term" value="F:lyase activity"/>
    <property type="evidence" value="ECO:0007669"/>
    <property type="project" value="UniProtKB-KW"/>
</dbReference>
<feature type="domain" description="VOC" evidence="1">
    <location>
        <begin position="2"/>
        <end position="129"/>
    </location>
</feature>
<organism evidence="2 3">
    <name type="scientific">Sunxiuqinia elliptica</name>
    <dbReference type="NCBI Taxonomy" id="655355"/>
    <lineage>
        <taxon>Bacteria</taxon>
        <taxon>Pseudomonadati</taxon>
        <taxon>Bacteroidota</taxon>
        <taxon>Bacteroidia</taxon>
        <taxon>Marinilabiliales</taxon>
        <taxon>Prolixibacteraceae</taxon>
        <taxon>Sunxiuqinia</taxon>
    </lineage>
</organism>
<dbReference type="InterPro" id="IPR004360">
    <property type="entry name" value="Glyas_Fos-R_dOase_dom"/>
</dbReference>
<dbReference type="STRING" id="655355.SAMN05216283_1144"/>
<dbReference type="InterPro" id="IPR029068">
    <property type="entry name" value="Glyas_Bleomycin-R_OHBP_Dase"/>
</dbReference>
<protein>
    <submittedName>
        <fullName evidence="2">Lactoylglutathione lyase</fullName>
    </submittedName>
</protein>
<reference evidence="2 3" key="1">
    <citation type="submission" date="2016-10" db="EMBL/GenBank/DDBJ databases">
        <authorList>
            <person name="de Groot N.N."/>
        </authorList>
    </citation>
    <scope>NUCLEOTIDE SEQUENCE [LARGE SCALE GENOMIC DNA]</scope>
    <source>
        <strain evidence="2 3">CGMCC 1.9156</strain>
    </source>
</reference>
<dbReference type="InterPro" id="IPR037523">
    <property type="entry name" value="VOC_core"/>
</dbReference>
<dbReference type="PROSITE" id="PS51819">
    <property type="entry name" value="VOC"/>
    <property type="match status" value="1"/>
</dbReference>
<dbReference type="Pfam" id="PF00903">
    <property type="entry name" value="Glyoxalase"/>
    <property type="match status" value="1"/>
</dbReference>
<accession>A0A1I2KZF3</accession>
<dbReference type="EMBL" id="FONW01000014">
    <property type="protein sequence ID" value="SFF71728.1"/>
    <property type="molecule type" value="Genomic_DNA"/>
</dbReference>
<dbReference type="PANTHER" id="PTHR36113:SF1">
    <property type="entry name" value="GLYOXALASE_BLEOMYCIN RESISTANCE PROTEIN_DIOXYGENASE"/>
    <property type="match status" value="1"/>
</dbReference>
<dbReference type="InterPro" id="IPR051332">
    <property type="entry name" value="Fosfomycin_Res_Enzymes"/>
</dbReference>
<gene>
    <name evidence="2" type="ORF">SAMN05216283_1144</name>
</gene>
<evidence type="ECO:0000259" key="1">
    <source>
        <dbReference type="PROSITE" id="PS51819"/>
    </source>
</evidence>
<dbReference type="RefSeq" id="WP_093921356.1">
    <property type="nucleotide sequence ID" value="NZ_FONW01000014.1"/>
</dbReference>
<name>A0A1I2KZF3_9BACT</name>
<evidence type="ECO:0000313" key="2">
    <source>
        <dbReference type="EMBL" id="SFF71728.1"/>
    </source>
</evidence>
<dbReference type="SUPFAM" id="SSF54593">
    <property type="entry name" value="Glyoxalase/Bleomycin resistance protein/Dihydroxybiphenyl dioxygenase"/>
    <property type="match status" value="1"/>
</dbReference>
<evidence type="ECO:0000313" key="3">
    <source>
        <dbReference type="Proteomes" id="UP000198964"/>
    </source>
</evidence>
<keyword evidence="3" id="KW-1185">Reference proteome</keyword>
<dbReference type="Gene3D" id="3.10.180.10">
    <property type="entry name" value="2,3-Dihydroxybiphenyl 1,2-Dioxygenase, domain 1"/>
    <property type="match status" value="1"/>
</dbReference>
<dbReference type="Proteomes" id="UP000198964">
    <property type="component" value="Unassembled WGS sequence"/>
</dbReference>
<sequence>MKIEHLAIWTSDLEKVKNFYVRYFNMKCSAKYVNPKKGFSSYFLYFDGASTRIELMHQTEMASFRANHAVSLGITHFAIAVGNKMVVDEFTRRLRSDGYEIVGEPRETGDGYYESVVKDCEGNIIEITA</sequence>
<dbReference type="PANTHER" id="PTHR36113">
    <property type="entry name" value="LYASE, PUTATIVE-RELATED-RELATED"/>
    <property type="match status" value="1"/>
</dbReference>
<keyword evidence="2" id="KW-0456">Lyase</keyword>
<proteinExistence type="predicted"/>